<evidence type="ECO:0000259" key="8">
    <source>
        <dbReference type="Pfam" id="PF00171"/>
    </source>
</evidence>
<dbReference type="FunFam" id="3.40.309.10:FF:000004">
    <property type="entry name" value="Succinate-semialdehyde dehydrogenase I"/>
    <property type="match status" value="1"/>
</dbReference>
<proteinExistence type="inferred from homology"/>
<dbReference type="CDD" id="cd07103">
    <property type="entry name" value="ALDH_F5_SSADH_GabD"/>
    <property type="match status" value="1"/>
</dbReference>
<dbReference type="GO" id="GO:0004777">
    <property type="term" value="F:succinate-semialdehyde dehydrogenase (NAD+) activity"/>
    <property type="evidence" value="ECO:0000318"/>
    <property type="project" value="GO_Central"/>
</dbReference>
<feature type="active site" evidence="5">
    <location>
        <position position="350"/>
    </location>
</feature>
<dbReference type="EMBL" id="DF237671">
    <property type="protein sequence ID" value="GAQ91062.1"/>
    <property type="molecule type" value="Genomic_DNA"/>
</dbReference>
<dbReference type="InterPro" id="IPR010102">
    <property type="entry name" value="Succ_semiAld_DH"/>
</dbReference>
<evidence type="ECO:0000313" key="10">
    <source>
        <dbReference type="Proteomes" id="UP000054558"/>
    </source>
</evidence>
<dbReference type="EC" id="1.2.1.24" evidence="7"/>
<dbReference type="InterPro" id="IPR016162">
    <property type="entry name" value="Ald_DH_N"/>
</dbReference>
<dbReference type="STRING" id="105231.A0A1Y1ILN7"/>
<organism evidence="9 10">
    <name type="scientific">Klebsormidium nitens</name>
    <name type="common">Green alga</name>
    <name type="synonym">Ulothrix nitens</name>
    <dbReference type="NCBI Taxonomy" id="105231"/>
    <lineage>
        <taxon>Eukaryota</taxon>
        <taxon>Viridiplantae</taxon>
        <taxon>Streptophyta</taxon>
        <taxon>Klebsormidiophyceae</taxon>
        <taxon>Klebsormidiales</taxon>
        <taxon>Klebsormidiaceae</taxon>
        <taxon>Klebsormidium</taxon>
    </lineage>
</organism>
<keyword evidence="10" id="KW-1185">Reference proteome</keyword>
<sequence>MNVKQARIILGFRQLFCHRSAGATSIASQTSGARYRSSCVVPSNIQDVHSTLHSRCGSGGGGAGKRDLIGRFTQRTFHLTPTCQMALDSGSSNSVPKLKDPSLLKDLGLIGGKWVGAHDGKTMPVHNPATGEVVAEVPLMGAQETAEAIAAADEAFQTWSKTTAKHRSQLLKKWYDLMLANKEDLAVLMTVEQGKPLAEARGEIEYGASFVEWFAEEAKRMYGDVIPAARPDNRILVLKQPVGVIAAITPWNFPVAMATRKLAPALAAGCTAVLKPAELTPLSATAVAELALRAGIPAGVINIVMGDAKSIGETLLKSKEVRKLTFTGSTAVGKLLMKGAADTVKKISLELGGNAPFIVFDDADVALAAKGALTTKYRNMGQTCVCANRLLVQEGVYDEFAAAFAAEVAALRVGNGLEAGVTQGPLIDERAVQKIEGHVEEALAKGARLAAGGKRHAAGPLFYEPTILLDATPDMLATREENFGPVAPIMKFKTEEEAIRIANDTEYGLAAYFYTGSLTRGWRVAEALQYGMVGLNESNISTEAAPFGGIKQSGLGREGSKYGIDEYLEMKYVMLGNIRT</sequence>
<dbReference type="FunFam" id="3.40.605.10:FF:000005">
    <property type="entry name" value="Succinate-semialdehyde dehydrogenase I"/>
    <property type="match status" value="1"/>
</dbReference>
<evidence type="ECO:0000256" key="1">
    <source>
        <dbReference type="ARBA" id="ARBA00005176"/>
    </source>
</evidence>
<name>A0A1Y1ILN7_KLENI</name>
<evidence type="ECO:0000256" key="3">
    <source>
        <dbReference type="ARBA" id="ARBA00023002"/>
    </source>
</evidence>
<evidence type="ECO:0000313" key="9">
    <source>
        <dbReference type="EMBL" id="GAQ91062.1"/>
    </source>
</evidence>
<dbReference type="SUPFAM" id="SSF53720">
    <property type="entry name" value="ALDH-like"/>
    <property type="match status" value="1"/>
</dbReference>
<dbReference type="PANTHER" id="PTHR43353">
    <property type="entry name" value="SUCCINATE-SEMIALDEHYDE DEHYDROGENASE, MITOCHONDRIAL"/>
    <property type="match status" value="1"/>
</dbReference>
<gene>
    <name evidence="9" type="ORF">KFL_007220010</name>
</gene>
<accession>A0A1Y1ILN7</accession>
<dbReference type="FunFam" id="3.40.605.10:FF:000026">
    <property type="entry name" value="Aldehyde dehydrogenase, putative"/>
    <property type="match status" value="1"/>
</dbReference>
<comment type="subunit">
    <text evidence="7">Homotetramer.</text>
</comment>
<keyword evidence="3 6" id="KW-0560">Oxidoreductase</keyword>
<evidence type="ECO:0000256" key="5">
    <source>
        <dbReference type="PROSITE-ProRule" id="PRU10007"/>
    </source>
</evidence>
<dbReference type="InterPro" id="IPR016161">
    <property type="entry name" value="Ald_DH/histidinol_DH"/>
</dbReference>
<dbReference type="InterPro" id="IPR029510">
    <property type="entry name" value="Ald_DH_CS_GLU"/>
</dbReference>
<dbReference type="InterPro" id="IPR015590">
    <property type="entry name" value="Aldehyde_DH_dom"/>
</dbReference>
<dbReference type="InterPro" id="IPR016163">
    <property type="entry name" value="Ald_DH_C"/>
</dbReference>
<evidence type="ECO:0000256" key="6">
    <source>
        <dbReference type="RuleBase" id="RU003345"/>
    </source>
</evidence>
<keyword evidence="7" id="KW-0496">Mitochondrion</keyword>
<dbReference type="GO" id="GO:0005739">
    <property type="term" value="C:mitochondrion"/>
    <property type="evidence" value="ECO:0007669"/>
    <property type="project" value="UniProtKB-SubCell"/>
</dbReference>
<comment type="pathway">
    <text evidence="1 7">Amino-acid degradation; 4-aminobutanoate degradation.</text>
</comment>
<dbReference type="GO" id="GO:0009450">
    <property type="term" value="P:gamma-aminobutyric acid catabolic process"/>
    <property type="evidence" value="ECO:0000318"/>
    <property type="project" value="GO_Central"/>
</dbReference>
<protein>
    <recommendedName>
        <fullName evidence="7">Succinate-semialdehyde dehydrogenase</fullName>
        <ecNumber evidence="7">1.2.1.24</ecNumber>
    </recommendedName>
</protein>
<dbReference type="Gene3D" id="3.40.309.10">
    <property type="entry name" value="Aldehyde Dehydrogenase, Chain A, domain 2"/>
    <property type="match status" value="1"/>
</dbReference>
<dbReference type="Pfam" id="PF00171">
    <property type="entry name" value="Aldedh"/>
    <property type="match status" value="1"/>
</dbReference>
<keyword evidence="7" id="KW-0520">NAD</keyword>
<dbReference type="UniPathway" id="UPA00733"/>
<comment type="catalytic activity">
    <reaction evidence="4 7">
        <text>succinate semialdehyde + NAD(+) + H2O = succinate + NADH + 2 H(+)</text>
        <dbReference type="Rhea" id="RHEA:13217"/>
        <dbReference type="ChEBI" id="CHEBI:15377"/>
        <dbReference type="ChEBI" id="CHEBI:15378"/>
        <dbReference type="ChEBI" id="CHEBI:30031"/>
        <dbReference type="ChEBI" id="CHEBI:57540"/>
        <dbReference type="ChEBI" id="CHEBI:57706"/>
        <dbReference type="ChEBI" id="CHEBI:57945"/>
        <dbReference type="EC" id="1.2.1.24"/>
    </reaction>
</comment>
<reference evidence="9 10" key="1">
    <citation type="journal article" date="2014" name="Nat. Commun.">
        <title>Klebsormidium flaccidum genome reveals primary factors for plant terrestrial adaptation.</title>
        <authorList>
            <person name="Hori K."/>
            <person name="Maruyama F."/>
            <person name="Fujisawa T."/>
            <person name="Togashi T."/>
            <person name="Yamamoto N."/>
            <person name="Seo M."/>
            <person name="Sato S."/>
            <person name="Yamada T."/>
            <person name="Mori H."/>
            <person name="Tajima N."/>
            <person name="Moriyama T."/>
            <person name="Ikeuchi M."/>
            <person name="Watanabe M."/>
            <person name="Wada H."/>
            <person name="Kobayashi K."/>
            <person name="Saito M."/>
            <person name="Masuda T."/>
            <person name="Sasaki-Sekimoto Y."/>
            <person name="Mashiguchi K."/>
            <person name="Awai K."/>
            <person name="Shimojima M."/>
            <person name="Masuda S."/>
            <person name="Iwai M."/>
            <person name="Nobusawa T."/>
            <person name="Narise T."/>
            <person name="Kondo S."/>
            <person name="Saito H."/>
            <person name="Sato R."/>
            <person name="Murakawa M."/>
            <person name="Ihara Y."/>
            <person name="Oshima-Yamada Y."/>
            <person name="Ohtaka K."/>
            <person name="Satoh M."/>
            <person name="Sonobe K."/>
            <person name="Ishii M."/>
            <person name="Ohtani R."/>
            <person name="Kanamori-Sato M."/>
            <person name="Honoki R."/>
            <person name="Miyazaki D."/>
            <person name="Mochizuki H."/>
            <person name="Umetsu J."/>
            <person name="Higashi K."/>
            <person name="Shibata D."/>
            <person name="Kamiya Y."/>
            <person name="Sato N."/>
            <person name="Nakamura Y."/>
            <person name="Tabata S."/>
            <person name="Ida S."/>
            <person name="Kurokawa K."/>
            <person name="Ohta H."/>
        </authorList>
    </citation>
    <scope>NUCLEOTIDE SEQUENCE [LARGE SCALE GENOMIC DNA]</scope>
    <source>
        <strain evidence="9 10">NIES-2285</strain>
    </source>
</reference>
<dbReference type="PROSITE" id="PS00070">
    <property type="entry name" value="ALDEHYDE_DEHYDR_CYS"/>
    <property type="match status" value="1"/>
</dbReference>
<dbReference type="OrthoDB" id="310895at2759"/>
<dbReference type="AlphaFoldDB" id="A0A1Y1ILN7"/>
<dbReference type="InterPro" id="IPR050740">
    <property type="entry name" value="Aldehyde_DH_Superfamily"/>
</dbReference>
<comment type="subcellular location">
    <subcellularLocation>
        <location evidence="7">Mitochondrion</location>
    </subcellularLocation>
</comment>
<dbReference type="NCBIfam" id="TIGR01780">
    <property type="entry name" value="SSADH"/>
    <property type="match status" value="1"/>
</dbReference>
<dbReference type="PANTHER" id="PTHR43353:SF5">
    <property type="entry name" value="SUCCINATE-SEMIALDEHYDE DEHYDROGENASE, MITOCHONDRIAL"/>
    <property type="match status" value="1"/>
</dbReference>
<dbReference type="InterPro" id="IPR016160">
    <property type="entry name" value="Ald_DH_CS_CYS"/>
</dbReference>
<dbReference type="Proteomes" id="UP000054558">
    <property type="component" value="Unassembled WGS sequence"/>
</dbReference>
<comment type="similarity">
    <text evidence="2 6">Belongs to the aldehyde dehydrogenase family.</text>
</comment>
<evidence type="ECO:0000256" key="2">
    <source>
        <dbReference type="ARBA" id="ARBA00009986"/>
    </source>
</evidence>
<dbReference type="PROSITE" id="PS00687">
    <property type="entry name" value="ALDEHYDE_DEHYDR_GLU"/>
    <property type="match status" value="1"/>
</dbReference>
<evidence type="ECO:0000256" key="7">
    <source>
        <dbReference type="RuleBase" id="RU365091"/>
    </source>
</evidence>
<dbReference type="Gene3D" id="3.40.605.10">
    <property type="entry name" value="Aldehyde Dehydrogenase, Chain A, domain 1"/>
    <property type="match status" value="1"/>
</dbReference>
<evidence type="ECO:0000256" key="4">
    <source>
        <dbReference type="ARBA" id="ARBA00052498"/>
    </source>
</evidence>
<dbReference type="OMA" id="IGELFCK"/>
<feature type="domain" description="Aldehyde dehydrogenase" evidence="8">
    <location>
        <begin position="114"/>
        <end position="573"/>
    </location>
</feature>